<gene>
    <name evidence="5" type="ORF">N7532_003612</name>
</gene>
<dbReference type="Proteomes" id="UP001149074">
    <property type="component" value="Unassembled WGS sequence"/>
</dbReference>
<keyword evidence="2" id="KW-0472">Membrane</keyword>
<evidence type="ECO:0000313" key="5">
    <source>
        <dbReference type="EMBL" id="KAJ5103083.1"/>
    </source>
</evidence>
<dbReference type="AlphaFoldDB" id="A0A9W9FMZ2"/>
<comment type="caution">
    <text evidence="5">The sequence shown here is derived from an EMBL/GenBank/DDBJ whole genome shotgun (WGS) entry which is preliminary data.</text>
</comment>
<proteinExistence type="predicted"/>
<feature type="chain" id="PRO_5040755401" description="Mid2 domain-containing protein" evidence="3">
    <location>
        <begin position="22"/>
        <end position="577"/>
    </location>
</feature>
<dbReference type="InterPro" id="IPR007567">
    <property type="entry name" value="Mid2_dom"/>
</dbReference>
<feature type="domain" description="Mid2" evidence="4">
    <location>
        <begin position="475"/>
        <end position="538"/>
    </location>
</feature>
<name>A0A9W9FMZ2_9EURO</name>
<evidence type="ECO:0000313" key="6">
    <source>
        <dbReference type="Proteomes" id="UP001149074"/>
    </source>
</evidence>
<feature type="region of interest" description="Disordered" evidence="1">
    <location>
        <begin position="543"/>
        <end position="577"/>
    </location>
</feature>
<sequence length="577" mass="60881">MLGHFLAILSCFLYLFGIIAALPPGEVALRTRNAPGKTDIDTINEFGRALHVARAQSNKSTHPMNKTSLAKSWSGATLFQYSDNSIAINCVTCYVNGSVTGDMTITGDFADTVNSFKNEVTNITDEAIDQLEEYAKDAWTSLSDGNTDIQAFPTLDLDFSLNNLTNVPGAKVHFEFDNLELYLDLEIQLAAGATYTLNLISSETPAGIKIPGLTVGAVFSIDLILIATAEVDIGSGIHIKLDDGLAFDMELFQSNVSGVTLPSGSYEFLPITIEGHGTIQAILKLQASVGVEFASGDLSILPSYSAGIGADVFAYVADFVVEVNGTSTADEGECELEALAEYTLAVGAAAGATVAIDDYSWGPAPDTTIPIWYTTLASTCAEMKSATPSAQIMPRSELGQRDDLITTSVTTEETYTIVRCISSGLANCPVNLQNTTSYESTVTATVTVESGVDPTFPEKTFASVMSAIPFGTNVKRIASTTGAPTSYTPSATSNGGASAIVNGKANGTNNKLIIGLCVGLGVPFIAILIFGFWCCIQKRGKKSLPQSSAQPSPSLSNDNMPVPVEVKVVPRKPVPQT</sequence>
<evidence type="ECO:0000259" key="4">
    <source>
        <dbReference type="Pfam" id="PF04478"/>
    </source>
</evidence>
<accession>A0A9W9FMZ2</accession>
<keyword evidence="6" id="KW-1185">Reference proteome</keyword>
<feature type="signal peptide" evidence="3">
    <location>
        <begin position="1"/>
        <end position="21"/>
    </location>
</feature>
<dbReference type="GeneID" id="81355085"/>
<feature type="transmembrane region" description="Helical" evidence="2">
    <location>
        <begin position="512"/>
        <end position="536"/>
    </location>
</feature>
<organism evidence="5 6">
    <name type="scientific">Penicillium argentinense</name>
    <dbReference type="NCBI Taxonomy" id="1131581"/>
    <lineage>
        <taxon>Eukaryota</taxon>
        <taxon>Fungi</taxon>
        <taxon>Dikarya</taxon>
        <taxon>Ascomycota</taxon>
        <taxon>Pezizomycotina</taxon>
        <taxon>Eurotiomycetes</taxon>
        <taxon>Eurotiomycetidae</taxon>
        <taxon>Eurotiales</taxon>
        <taxon>Aspergillaceae</taxon>
        <taxon>Penicillium</taxon>
    </lineage>
</organism>
<evidence type="ECO:0000256" key="1">
    <source>
        <dbReference type="SAM" id="MobiDB-lite"/>
    </source>
</evidence>
<dbReference type="OrthoDB" id="4733706at2759"/>
<keyword evidence="3" id="KW-0732">Signal</keyword>
<reference evidence="5" key="2">
    <citation type="journal article" date="2023" name="IMA Fungus">
        <title>Comparative genomic study of the Penicillium genus elucidates a diverse pangenome and 15 lateral gene transfer events.</title>
        <authorList>
            <person name="Petersen C."/>
            <person name="Sorensen T."/>
            <person name="Nielsen M.R."/>
            <person name="Sondergaard T.E."/>
            <person name="Sorensen J.L."/>
            <person name="Fitzpatrick D.A."/>
            <person name="Frisvad J.C."/>
            <person name="Nielsen K.L."/>
        </authorList>
    </citation>
    <scope>NUCLEOTIDE SEQUENCE</scope>
    <source>
        <strain evidence="5">IBT 30761</strain>
    </source>
</reference>
<dbReference type="Pfam" id="PF04478">
    <property type="entry name" value="Mid2"/>
    <property type="match status" value="1"/>
</dbReference>
<protein>
    <recommendedName>
        <fullName evidence="4">Mid2 domain-containing protein</fullName>
    </recommendedName>
</protein>
<evidence type="ECO:0000256" key="3">
    <source>
        <dbReference type="SAM" id="SignalP"/>
    </source>
</evidence>
<reference evidence="5" key="1">
    <citation type="submission" date="2022-11" db="EMBL/GenBank/DDBJ databases">
        <authorList>
            <person name="Petersen C."/>
        </authorList>
    </citation>
    <scope>NUCLEOTIDE SEQUENCE</scope>
    <source>
        <strain evidence="5">IBT 30761</strain>
    </source>
</reference>
<evidence type="ECO:0000256" key="2">
    <source>
        <dbReference type="SAM" id="Phobius"/>
    </source>
</evidence>
<dbReference type="RefSeq" id="XP_056476463.1">
    <property type="nucleotide sequence ID" value="XM_056616106.1"/>
</dbReference>
<dbReference type="EMBL" id="JAPQKI010000004">
    <property type="protein sequence ID" value="KAJ5103083.1"/>
    <property type="molecule type" value="Genomic_DNA"/>
</dbReference>
<keyword evidence="2" id="KW-0812">Transmembrane</keyword>
<keyword evidence="2" id="KW-1133">Transmembrane helix</keyword>
<feature type="compositionally biased region" description="Low complexity" evidence="1">
    <location>
        <begin position="543"/>
        <end position="567"/>
    </location>
</feature>